<proteinExistence type="predicted"/>
<name>A0A2I1HAB5_9GLOM</name>
<reference evidence="1 2" key="1">
    <citation type="submission" date="2015-10" db="EMBL/GenBank/DDBJ databases">
        <title>Genome analyses suggest a sexual origin of heterokaryosis in a supposedly ancient asexual fungus.</title>
        <authorList>
            <person name="Ropars J."/>
            <person name="Sedzielewska K."/>
            <person name="Noel J."/>
            <person name="Charron P."/>
            <person name="Farinelli L."/>
            <person name="Marton T."/>
            <person name="Kruger M."/>
            <person name="Pelin A."/>
            <person name="Brachmann A."/>
            <person name="Corradi N."/>
        </authorList>
    </citation>
    <scope>NUCLEOTIDE SEQUENCE [LARGE SCALE GENOMIC DNA]</scope>
    <source>
        <strain evidence="1 2">A4</strain>
    </source>
</reference>
<dbReference type="EMBL" id="LLXI01001959">
    <property type="protein sequence ID" value="PKY55780.1"/>
    <property type="molecule type" value="Genomic_DNA"/>
</dbReference>
<protein>
    <submittedName>
        <fullName evidence="1">Uncharacterized protein</fullName>
    </submittedName>
</protein>
<evidence type="ECO:0000313" key="2">
    <source>
        <dbReference type="Proteomes" id="UP000234323"/>
    </source>
</evidence>
<gene>
    <name evidence="1" type="ORF">RhiirA4_427769</name>
</gene>
<comment type="caution">
    <text evidence="1">The sequence shown here is derived from an EMBL/GenBank/DDBJ whole genome shotgun (WGS) entry which is preliminary data.</text>
</comment>
<accession>A0A2I1HAB5</accession>
<sequence length="143" mass="16557">MADDLANRGRNIPPIGINPKVIPNSLMTPIWDSIRPIDRDIRTYCKNITEAILNNKPLQHLFERHRIQDWIHHIRTALFKHFLKQSPYFQRLITSCCHTYVREIYTCTENQIGLVQSGLIQKTDLSAGTDHNLGNIDESLIII</sequence>
<organism evidence="1 2">
    <name type="scientific">Rhizophagus irregularis</name>
    <dbReference type="NCBI Taxonomy" id="588596"/>
    <lineage>
        <taxon>Eukaryota</taxon>
        <taxon>Fungi</taxon>
        <taxon>Fungi incertae sedis</taxon>
        <taxon>Mucoromycota</taxon>
        <taxon>Glomeromycotina</taxon>
        <taxon>Glomeromycetes</taxon>
        <taxon>Glomerales</taxon>
        <taxon>Glomeraceae</taxon>
        <taxon>Rhizophagus</taxon>
    </lineage>
</organism>
<evidence type="ECO:0000313" key="1">
    <source>
        <dbReference type="EMBL" id="PKY55780.1"/>
    </source>
</evidence>
<dbReference type="AlphaFoldDB" id="A0A2I1HAB5"/>
<dbReference type="Proteomes" id="UP000234323">
    <property type="component" value="Unassembled WGS sequence"/>
</dbReference>
<keyword evidence="2" id="KW-1185">Reference proteome</keyword>